<organism evidence="2 3">
    <name type="scientific">Deferribacter autotrophicus</name>
    <dbReference type="NCBI Taxonomy" id="500465"/>
    <lineage>
        <taxon>Bacteria</taxon>
        <taxon>Pseudomonadati</taxon>
        <taxon>Deferribacterota</taxon>
        <taxon>Deferribacteres</taxon>
        <taxon>Deferribacterales</taxon>
        <taxon>Deferribacteraceae</taxon>
        <taxon>Deferribacter</taxon>
    </lineage>
</organism>
<sequence length="359" mass="42097">MNSILNYIPAPDVLPLPSHPYIFIFFLVVTLFIHFLFMNLTLGGSVMLIIAKYFAKVKGNNNYNRIAEEIGWLNTFNISLTVTTGVAPLLFLQVLYGQFFYTASVLLSWKWLFVLLAIIFAYYFYYLYKFKPLYIKFTGGKGFIFIVLATILFLYVALMLVTNTLVSMQPELWKDMYLGKVSVFSAKTLVLRFFHFLFAAIAFSGAFYMLYARIRKSYDKELSDTMYNLGKYTFLIPTLTQLIIGTWFLLSHPVNYYVNILTMVFLTMGIVMAFIPVFFILTKKENEKMVFGFTFLSVFFMVSVRRFIEIGYFSKYFNPSYLEVKPQWSIFIIFLILFVALLITLYYLFIKLKYELVKK</sequence>
<evidence type="ECO:0000256" key="1">
    <source>
        <dbReference type="SAM" id="Phobius"/>
    </source>
</evidence>
<proteinExistence type="predicted"/>
<feature type="transmembrane region" description="Helical" evidence="1">
    <location>
        <begin position="328"/>
        <end position="349"/>
    </location>
</feature>
<keyword evidence="1" id="KW-0812">Transmembrane</keyword>
<keyword evidence="1" id="KW-0472">Membrane</keyword>
<dbReference type="EMBL" id="VFJB01000001">
    <property type="protein sequence ID" value="KAA0259300.1"/>
    <property type="molecule type" value="Genomic_DNA"/>
</dbReference>
<accession>A0A5A8F688</accession>
<keyword evidence="1" id="KW-1133">Transmembrane helix</keyword>
<feature type="transmembrane region" description="Helical" evidence="1">
    <location>
        <begin position="256"/>
        <end position="282"/>
    </location>
</feature>
<evidence type="ECO:0000313" key="2">
    <source>
        <dbReference type="EMBL" id="KAA0259300.1"/>
    </source>
</evidence>
<feature type="transmembrane region" description="Helical" evidence="1">
    <location>
        <begin position="108"/>
        <end position="128"/>
    </location>
</feature>
<feature type="transmembrane region" description="Helical" evidence="1">
    <location>
        <begin position="140"/>
        <end position="169"/>
    </location>
</feature>
<feature type="transmembrane region" description="Helical" evidence="1">
    <location>
        <begin position="20"/>
        <end position="51"/>
    </location>
</feature>
<reference evidence="2 3" key="1">
    <citation type="submission" date="2019-06" db="EMBL/GenBank/DDBJ databases">
        <title>Genomic insights into carbon and energy metabolism of Deferribacter autotrophicus revealed new metabolic traits in the phylum Deferribacteres.</title>
        <authorList>
            <person name="Slobodkin A.I."/>
            <person name="Slobodkina G.B."/>
            <person name="Allioux M."/>
            <person name="Alain K."/>
            <person name="Jebbar M."/>
            <person name="Shadrin V."/>
            <person name="Kublanov I.V."/>
            <person name="Toshchakov S.V."/>
            <person name="Bonch-Osmolovskaya E.A."/>
        </authorList>
    </citation>
    <scope>NUCLEOTIDE SEQUENCE [LARGE SCALE GENOMIC DNA]</scope>
    <source>
        <strain evidence="2 3">SL50</strain>
    </source>
</reference>
<gene>
    <name evidence="2" type="ORF">FHQ18_00015</name>
</gene>
<dbReference type="RefSeq" id="WP_149265120.1">
    <property type="nucleotide sequence ID" value="NZ_VFJB01000001.1"/>
</dbReference>
<dbReference type="OrthoDB" id="9810382at2"/>
<protein>
    <submittedName>
        <fullName evidence="2">Uncharacterized protein</fullName>
    </submittedName>
</protein>
<feature type="transmembrane region" description="Helical" evidence="1">
    <location>
        <begin position="289"/>
        <end position="308"/>
    </location>
</feature>
<feature type="transmembrane region" description="Helical" evidence="1">
    <location>
        <begin position="72"/>
        <end position="96"/>
    </location>
</feature>
<comment type="caution">
    <text evidence="2">The sequence shown here is derived from an EMBL/GenBank/DDBJ whole genome shotgun (WGS) entry which is preliminary data.</text>
</comment>
<dbReference type="Proteomes" id="UP000322876">
    <property type="component" value="Unassembled WGS sequence"/>
</dbReference>
<keyword evidence="3" id="KW-1185">Reference proteome</keyword>
<name>A0A5A8F688_9BACT</name>
<evidence type="ECO:0000313" key="3">
    <source>
        <dbReference type="Proteomes" id="UP000322876"/>
    </source>
</evidence>
<feature type="transmembrane region" description="Helical" evidence="1">
    <location>
        <begin position="232"/>
        <end position="250"/>
    </location>
</feature>
<dbReference type="AlphaFoldDB" id="A0A5A8F688"/>
<feature type="transmembrane region" description="Helical" evidence="1">
    <location>
        <begin position="189"/>
        <end position="211"/>
    </location>
</feature>